<feature type="non-terminal residue" evidence="2">
    <location>
        <position position="73"/>
    </location>
</feature>
<evidence type="ECO:0000313" key="2">
    <source>
        <dbReference type="EMBL" id="GAH18396.1"/>
    </source>
</evidence>
<protein>
    <submittedName>
        <fullName evidence="2">Uncharacterized protein</fullName>
    </submittedName>
</protein>
<proteinExistence type="predicted"/>
<comment type="caution">
    <text evidence="2">The sequence shown here is derived from an EMBL/GenBank/DDBJ whole genome shotgun (WGS) entry which is preliminary data.</text>
</comment>
<feature type="coiled-coil region" evidence="1">
    <location>
        <begin position="9"/>
        <end position="64"/>
    </location>
</feature>
<sequence length="73" mass="8585">MFNDMKDPSSEYEITINKLSEQINELFSKIHYYQALIAEKDLQIKHLSNENQRLLVKIQKLSQIETPSPALHQ</sequence>
<dbReference type="AlphaFoldDB" id="X1DC77"/>
<gene>
    <name evidence="2" type="ORF">S01H4_53546</name>
</gene>
<reference evidence="2" key="1">
    <citation type="journal article" date="2014" name="Front. Microbiol.">
        <title>High frequency of phylogenetically diverse reductive dehalogenase-homologous genes in deep subseafloor sedimentary metagenomes.</title>
        <authorList>
            <person name="Kawai M."/>
            <person name="Futagami T."/>
            <person name="Toyoda A."/>
            <person name="Takaki Y."/>
            <person name="Nishi S."/>
            <person name="Hori S."/>
            <person name="Arai W."/>
            <person name="Tsubouchi T."/>
            <person name="Morono Y."/>
            <person name="Uchiyama I."/>
            <person name="Ito T."/>
            <person name="Fujiyama A."/>
            <person name="Inagaki F."/>
            <person name="Takami H."/>
        </authorList>
    </citation>
    <scope>NUCLEOTIDE SEQUENCE</scope>
    <source>
        <strain evidence="2">Expedition CK06-06</strain>
    </source>
</reference>
<accession>X1DC77</accession>
<evidence type="ECO:0000256" key="1">
    <source>
        <dbReference type="SAM" id="Coils"/>
    </source>
</evidence>
<organism evidence="2">
    <name type="scientific">marine sediment metagenome</name>
    <dbReference type="NCBI Taxonomy" id="412755"/>
    <lineage>
        <taxon>unclassified sequences</taxon>
        <taxon>metagenomes</taxon>
        <taxon>ecological metagenomes</taxon>
    </lineage>
</organism>
<keyword evidence="1" id="KW-0175">Coiled coil</keyword>
<name>X1DC77_9ZZZZ</name>
<dbReference type="EMBL" id="BART01030725">
    <property type="protein sequence ID" value="GAH18396.1"/>
    <property type="molecule type" value="Genomic_DNA"/>
</dbReference>